<comment type="caution">
    <text evidence="1">The sequence shown here is derived from an EMBL/GenBank/DDBJ whole genome shotgun (WGS) entry which is preliminary data.</text>
</comment>
<keyword evidence="2" id="KW-1185">Reference proteome</keyword>
<accession>A0A4R7IZ28</accession>
<dbReference type="Proteomes" id="UP000295371">
    <property type="component" value="Unassembled WGS sequence"/>
</dbReference>
<reference evidence="1 2" key="1">
    <citation type="submission" date="2019-03" db="EMBL/GenBank/DDBJ databases">
        <title>Genomic Encyclopedia of Archaeal and Bacterial Type Strains, Phase II (KMG-II): from individual species to whole genera.</title>
        <authorList>
            <person name="Goeker M."/>
        </authorList>
    </citation>
    <scope>NUCLEOTIDE SEQUENCE [LARGE SCALE GENOMIC DNA]</scope>
    <source>
        <strain evidence="1 2">DSM 24323</strain>
    </source>
</reference>
<dbReference type="EMBL" id="SOAW01000003">
    <property type="protein sequence ID" value="TDT30052.1"/>
    <property type="molecule type" value="Genomic_DNA"/>
</dbReference>
<dbReference type="RefSeq" id="WP_133755953.1">
    <property type="nucleotide sequence ID" value="NZ_SOAW01000003.1"/>
</dbReference>
<evidence type="ECO:0000313" key="1">
    <source>
        <dbReference type="EMBL" id="TDT30052.1"/>
    </source>
</evidence>
<sequence>MSDYLAMKMTESRMDDLRAEVENRRLARELPSRPSLLRRWWDQLTDNGPARQPSTRRRYAA</sequence>
<dbReference type="AlphaFoldDB" id="A0A4R7IZ28"/>
<gene>
    <name evidence="1" type="ORF">CLV29_3075</name>
</gene>
<organism evidence="1 2">
    <name type="scientific">Naumannella halotolerans</name>
    <dbReference type="NCBI Taxonomy" id="993414"/>
    <lineage>
        <taxon>Bacteria</taxon>
        <taxon>Bacillati</taxon>
        <taxon>Actinomycetota</taxon>
        <taxon>Actinomycetes</taxon>
        <taxon>Propionibacteriales</taxon>
        <taxon>Propionibacteriaceae</taxon>
        <taxon>Naumannella</taxon>
    </lineage>
</organism>
<evidence type="ECO:0000313" key="2">
    <source>
        <dbReference type="Proteomes" id="UP000295371"/>
    </source>
</evidence>
<proteinExistence type="predicted"/>
<protein>
    <submittedName>
        <fullName evidence="1">Uncharacterized protein</fullName>
    </submittedName>
</protein>
<name>A0A4R7IZ28_9ACTN</name>